<dbReference type="CDD" id="cd05015">
    <property type="entry name" value="SIS_PGI_1"/>
    <property type="match status" value="1"/>
</dbReference>
<dbReference type="RefSeq" id="WP_144992255.1">
    <property type="nucleotide sequence ID" value="NZ_CP036281.1"/>
</dbReference>
<comment type="similarity">
    <text evidence="2 9">Belongs to the GPI family.</text>
</comment>
<dbReference type="CDD" id="cd05016">
    <property type="entry name" value="SIS_PGI_2"/>
    <property type="match status" value="1"/>
</dbReference>
<dbReference type="Pfam" id="PF00342">
    <property type="entry name" value="PGI"/>
    <property type="match status" value="2"/>
</dbReference>
<dbReference type="UniPathway" id="UPA00109">
    <property type="reaction ID" value="UER00181"/>
</dbReference>
<dbReference type="EC" id="5.3.1.9" evidence="3 9"/>
<dbReference type="PROSITE" id="PS00765">
    <property type="entry name" value="P_GLUCOSE_ISOMERASE_1"/>
    <property type="match status" value="1"/>
</dbReference>
<dbReference type="OrthoDB" id="140919at2"/>
<evidence type="ECO:0000256" key="5">
    <source>
        <dbReference type="ARBA" id="ARBA00022490"/>
    </source>
</evidence>
<dbReference type="GO" id="GO:0097367">
    <property type="term" value="F:carbohydrate derivative binding"/>
    <property type="evidence" value="ECO:0007669"/>
    <property type="project" value="InterPro"/>
</dbReference>
<dbReference type="SUPFAM" id="SSF53697">
    <property type="entry name" value="SIS domain"/>
    <property type="match status" value="1"/>
</dbReference>
<dbReference type="Gene3D" id="3.40.50.10490">
    <property type="entry name" value="Glucose-6-phosphate isomerase like protein, domain 1"/>
    <property type="match status" value="2"/>
</dbReference>
<evidence type="ECO:0000256" key="9">
    <source>
        <dbReference type="RuleBase" id="RU000612"/>
    </source>
</evidence>
<comment type="pathway">
    <text evidence="1 9">Carbohydrate degradation; glycolysis; D-glyceraldehyde 3-phosphate and glycerone phosphate from D-glucose: step 2/4.</text>
</comment>
<dbReference type="PANTHER" id="PTHR11469">
    <property type="entry name" value="GLUCOSE-6-PHOSPHATE ISOMERASE"/>
    <property type="match status" value="1"/>
</dbReference>
<evidence type="ECO:0000313" key="10">
    <source>
        <dbReference type="EMBL" id="QDU78470.1"/>
    </source>
</evidence>
<organism evidence="10 11">
    <name type="scientific">Polystyrenella longa</name>
    <dbReference type="NCBI Taxonomy" id="2528007"/>
    <lineage>
        <taxon>Bacteria</taxon>
        <taxon>Pseudomonadati</taxon>
        <taxon>Planctomycetota</taxon>
        <taxon>Planctomycetia</taxon>
        <taxon>Planctomycetales</taxon>
        <taxon>Planctomycetaceae</taxon>
        <taxon>Polystyrenella</taxon>
    </lineage>
</organism>
<dbReference type="EMBL" id="CP036281">
    <property type="protein sequence ID" value="QDU78470.1"/>
    <property type="molecule type" value="Genomic_DNA"/>
</dbReference>
<dbReference type="InterPro" id="IPR035482">
    <property type="entry name" value="SIS_PGI_2"/>
</dbReference>
<evidence type="ECO:0000256" key="8">
    <source>
        <dbReference type="ARBA" id="ARBA00029321"/>
    </source>
</evidence>
<dbReference type="PRINTS" id="PR00662">
    <property type="entry name" value="G6PISOMERASE"/>
</dbReference>
<keyword evidence="7 9" id="KW-0413">Isomerase</keyword>
<dbReference type="InterPro" id="IPR018189">
    <property type="entry name" value="Phosphoglucose_isomerase_CS"/>
</dbReference>
<dbReference type="InterPro" id="IPR046348">
    <property type="entry name" value="SIS_dom_sf"/>
</dbReference>
<dbReference type="GO" id="GO:0051156">
    <property type="term" value="P:glucose 6-phosphate metabolic process"/>
    <property type="evidence" value="ECO:0007669"/>
    <property type="project" value="TreeGrafter"/>
</dbReference>
<protein>
    <recommendedName>
        <fullName evidence="3 9">Glucose-6-phosphate isomerase</fullName>
        <ecNumber evidence="3 9">5.3.1.9</ecNumber>
    </recommendedName>
</protein>
<evidence type="ECO:0000256" key="7">
    <source>
        <dbReference type="ARBA" id="ARBA00023235"/>
    </source>
</evidence>
<dbReference type="KEGG" id="plon:Pla110_01740"/>
<dbReference type="GO" id="GO:0006094">
    <property type="term" value="P:gluconeogenesis"/>
    <property type="evidence" value="ECO:0007669"/>
    <property type="project" value="UniProtKB-KW"/>
</dbReference>
<evidence type="ECO:0000256" key="1">
    <source>
        <dbReference type="ARBA" id="ARBA00004926"/>
    </source>
</evidence>
<dbReference type="GO" id="GO:0004347">
    <property type="term" value="F:glucose-6-phosphate isomerase activity"/>
    <property type="evidence" value="ECO:0007669"/>
    <property type="project" value="UniProtKB-EC"/>
</dbReference>
<keyword evidence="6 9" id="KW-0324">Glycolysis</keyword>
<dbReference type="GO" id="GO:0006096">
    <property type="term" value="P:glycolytic process"/>
    <property type="evidence" value="ECO:0007669"/>
    <property type="project" value="UniProtKB-UniPathway"/>
</dbReference>
<evidence type="ECO:0000256" key="6">
    <source>
        <dbReference type="ARBA" id="ARBA00023152"/>
    </source>
</evidence>
<dbReference type="AlphaFoldDB" id="A0A518CGW9"/>
<comment type="catalytic activity">
    <reaction evidence="8 9">
        <text>alpha-D-glucose 6-phosphate = beta-D-fructose 6-phosphate</text>
        <dbReference type="Rhea" id="RHEA:11816"/>
        <dbReference type="ChEBI" id="CHEBI:57634"/>
        <dbReference type="ChEBI" id="CHEBI:58225"/>
        <dbReference type="EC" id="5.3.1.9"/>
    </reaction>
</comment>
<dbReference type="InterPro" id="IPR001672">
    <property type="entry name" value="G6P_Isomerase"/>
</dbReference>
<evidence type="ECO:0000256" key="3">
    <source>
        <dbReference type="ARBA" id="ARBA00011952"/>
    </source>
</evidence>
<dbReference type="FunFam" id="3.40.50.10490:FF:000016">
    <property type="entry name" value="Glucose-6-phosphate isomerase"/>
    <property type="match status" value="1"/>
</dbReference>
<sequence>MSTPLEYKVEPAFSQIPAADWENLKPQLDAARQETLADVDLLTSGEKVPADKQPLDAGFIMLPTNLLEEQKSQGEQSLLGQIKAVAKGLQPMIDRFLVLGIGGSYMGMRALFEGLCHPYHNELSRSARGGIPRLYFAGNNIDNDETAGLLEVLQASSNNSPIENRWGMTVISKSGGTLETAVAFRLFRDALEKTYGAESKEVTELVVPITGESGKLRDLANATGYPAIFPIPDGVGGRFSVFTAVGLFPAAVMGVDIDALLQGAADMTERFRTAPIGENPVLDYTGVCHLLEKNKGLSTRILSTWGSRLEAFGLWYDQLLAESIGKEEKGALPLTVVNTRDLHSRGQQHQEGVRDKLITNVIVEEPSTAPVSVPQVGEDRDQDQLNRLQGKAMPELMDAAIKGTNKAYAEVNRPTADLVFPKLDAYALGQALQMMMLATVVEGRLIGINPYGQPGVEAYKQNMGEILYGK</sequence>
<dbReference type="GO" id="GO:0005829">
    <property type="term" value="C:cytosol"/>
    <property type="evidence" value="ECO:0007669"/>
    <property type="project" value="TreeGrafter"/>
</dbReference>
<dbReference type="PANTHER" id="PTHR11469:SF1">
    <property type="entry name" value="GLUCOSE-6-PHOSPHATE ISOMERASE"/>
    <property type="match status" value="1"/>
</dbReference>
<evidence type="ECO:0000313" key="11">
    <source>
        <dbReference type="Proteomes" id="UP000317178"/>
    </source>
</evidence>
<evidence type="ECO:0000256" key="4">
    <source>
        <dbReference type="ARBA" id="ARBA00022432"/>
    </source>
</evidence>
<keyword evidence="4 9" id="KW-0312">Gluconeogenesis</keyword>
<dbReference type="PROSITE" id="PS51463">
    <property type="entry name" value="P_GLUCOSE_ISOMERASE_3"/>
    <property type="match status" value="1"/>
</dbReference>
<keyword evidence="5" id="KW-0963">Cytoplasm</keyword>
<dbReference type="InterPro" id="IPR035476">
    <property type="entry name" value="SIS_PGI_1"/>
</dbReference>
<dbReference type="GO" id="GO:0048029">
    <property type="term" value="F:monosaccharide binding"/>
    <property type="evidence" value="ECO:0007669"/>
    <property type="project" value="TreeGrafter"/>
</dbReference>
<evidence type="ECO:0000256" key="2">
    <source>
        <dbReference type="ARBA" id="ARBA00006604"/>
    </source>
</evidence>
<gene>
    <name evidence="10" type="primary">pgi</name>
    <name evidence="10" type="ORF">Pla110_01740</name>
</gene>
<keyword evidence="11" id="KW-1185">Reference proteome</keyword>
<dbReference type="Proteomes" id="UP000317178">
    <property type="component" value="Chromosome"/>
</dbReference>
<name>A0A518CGW9_9PLAN</name>
<accession>A0A518CGW9</accession>
<proteinExistence type="inferred from homology"/>
<reference evidence="10 11" key="1">
    <citation type="submission" date="2019-02" db="EMBL/GenBank/DDBJ databases">
        <title>Deep-cultivation of Planctomycetes and their phenomic and genomic characterization uncovers novel biology.</title>
        <authorList>
            <person name="Wiegand S."/>
            <person name="Jogler M."/>
            <person name="Boedeker C."/>
            <person name="Pinto D."/>
            <person name="Vollmers J."/>
            <person name="Rivas-Marin E."/>
            <person name="Kohn T."/>
            <person name="Peeters S.H."/>
            <person name="Heuer A."/>
            <person name="Rast P."/>
            <person name="Oberbeckmann S."/>
            <person name="Bunk B."/>
            <person name="Jeske O."/>
            <person name="Meyerdierks A."/>
            <person name="Storesund J.E."/>
            <person name="Kallscheuer N."/>
            <person name="Luecker S."/>
            <person name="Lage O.M."/>
            <person name="Pohl T."/>
            <person name="Merkel B.J."/>
            <person name="Hornburger P."/>
            <person name="Mueller R.-W."/>
            <person name="Bruemmer F."/>
            <person name="Labrenz M."/>
            <person name="Spormann A.M."/>
            <person name="Op den Camp H."/>
            <person name="Overmann J."/>
            <person name="Amann R."/>
            <person name="Jetten M.S.M."/>
            <person name="Mascher T."/>
            <person name="Medema M.H."/>
            <person name="Devos D.P."/>
            <person name="Kaster A.-K."/>
            <person name="Ovreas L."/>
            <person name="Rohde M."/>
            <person name="Galperin M.Y."/>
            <person name="Jogler C."/>
        </authorList>
    </citation>
    <scope>NUCLEOTIDE SEQUENCE [LARGE SCALE GENOMIC DNA]</scope>
    <source>
        <strain evidence="10 11">Pla110</strain>
    </source>
</reference>